<dbReference type="AlphaFoldDB" id="A0A0E3M6U4"/>
<organism evidence="2 3">
    <name type="scientific">Clostridium scatologenes</name>
    <dbReference type="NCBI Taxonomy" id="1548"/>
    <lineage>
        <taxon>Bacteria</taxon>
        <taxon>Bacillati</taxon>
        <taxon>Bacillota</taxon>
        <taxon>Clostridia</taxon>
        <taxon>Eubacteriales</taxon>
        <taxon>Clostridiaceae</taxon>
        <taxon>Clostridium</taxon>
    </lineage>
</organism>
<name>A0A0E3M6U4_CLOSL</name>
<keyword evidence="3" id="KW-1185">Reference proteome</keyword>
<gene>
    <name evidence="2" type="ORF">CSCA_2509</name>
</gene>
<reference evidence="2 3" key="1">
    <citation type="journal article" date="2015" name="J. Biotechnol.">
        <title>Complete genome sequence of a malodorant-producing acetogen, Clostridium scatologenes ATCC 25775(T).</title>
        <authorList>
            <person name="Zhu Z."/>
            <person name="Guo T."/>
            <person name="Zheng H."/>
            <person name="Song T."/>
            <person name="Ouyang P."/>
            <person name="Xie J."/>
        </authorList>
    </citation>
    <scope>NUCLEOTIDE SEQUENCE [LARGE SCALE GENOMIC DNA]</scope>
    <source>
        <strain evidence="2 3">ATCC 25775</strain>
    </source>
</reference>
<dbReference type="EMBL" id="CP009933">
    <property type="protein sequence ID" value="AKA69634.1"/>
    <property type="molecule type" value="Genomic_DNA"/>
</dbReference>
<dbReference type="PANTHER" id="PTHR34825">
    <property type="entry name" value="CONSERVED PROTEIN, WITH A WEAK D-GALACTARATE DEHYDRATASE/ALTRONATE HYDROLASE DOMAIN"/>
    <property type="match status" value="1"/>
</dbReference>
<feature type="domain" description="AAA-ATPase-like" evidence="1">
    <location>
        <begin position="7"/>
        <end position="231"/>
    </location>
</feature>
<accession>A0A0E3M6U4</accession>
<dbReference type="Gene3D" id="3.40.50.300">
    <property type="entry name" value="P-loop containing nucleotide triphosphate hydrolases"/>
    <property type="match status" value="1"/>
</dbReference>
<dbReference type="RefSeq" id="WP_029161760.1">
    <property type="nucleotide sequence ID" value="NZ_CP009933.1"/>
</dbReference>
<proteinExistence type="predicted"/>
<evidence type="ECO:0000259" key="1">
    <source>
        <dbReference type="Pfam" id="PF09820"/>
    </source>
</evidence>
<dbReference type="PANTHER" id="PTHR34825:SF1">
    <property type="entry name" value="AAA-ATPASE-LIKE DOMAIN-CONTAINING PROTEIN"/>
    <property type="match status" value="1"/>
</dbReference>
<dbReference type="STRING" id="1548.CSCA_2509"/>
<sequence length="547" mass="64160">MDKKKLPIGIDDFSKLIEDGYYYIDKSLLIEELLKDGAEVILLTRPRRFGKTLNMSMVKEFFSIEKDSKELFKDLKIMNTQYSSYINKYPVIFFSFRDCKGQKEELLSLLKTEIFKEYKKYQFLREKLDSFDKKYFDMVTDELTNFDSNDFIKFNKSIEFLCRIVSEYYKVNPVLLIDEYDTPMMSAYEYDYYEDVRSFFTVLYGSALKGNVYLQKALLTGIQRVAKENIFSGLNNLAVATVITPLYKEYFGLNEDEVTLLLKYYGIELTEDIKAMYNGYNFAGLEIYNPWSILNYARQRHLISYWVNTSTNALIRKTILNADKFFYESFDKLILNKSVSINARLDTSFFEMKNVDTLWGLLINAGYITITGEPDYENDRYTIKIPNKEVKKEFQAIVSGYININESSLKNMFYYLLNKDIDEFSKIYKGIVEQVTSYYDAKENAYHMLMLGMCIYLDSYYDIKSNIEAGDGRCDIMLTALNDKYINILIEFKQGDDVKNLAKTALNQIHSKKYYRNLQGGTLLLGIAHNKKQVYIEHELLSSNSYK</sequence>
<dbReference type="Proteomes" id="UP000033115">
    <property type="component" value="Chromosome"/>
</dbReference>
<evidence type="ECO:0000313" key="3">
    <source>
        <dbReference type="Proteomes" id="UP000033115"/>
    </source>
</evidence>
<evidence type="ECO:0000313" key="2">
    <source>
        <dbReference type="EMBL" id="AKA69634.1"/>
    </source>
</evidence>
<protein>
    <recommendedName>
        <fullName evidence="1">AAA-ATPase-like domain-containing protein</fullName>
    </recommendedName>
</protein>
<dbReference type="InterPro" id="IPR027417">
    <property type="entry name" value="P-loop_NTPase"/>
</dbReference>
<dbReference type="KEGG" id="csq:CSCA_2509"/>
<dbReference type="Pfam" id="PF09820">
    <property type="entry name" value="AAA-ATPase_like"/>
    <property type="match status" value="1"/>
</dbReference>
<dbReference type="Pfam" id="PF08011">
    <property type="entry name" value="PDDEXK_9"/>
    <property type="match status" value="1"/>
</dbReference>
<dbReference type="InterPro" id="IPR012547">
    <property type="entry name" value="PDDEXK_9"/>
</dbReference>
<dbReference type="InterPro" id="IPR018631">
    <property type="entry name" value="AAA-ATPase-like_dom"/>
</dbReference>
<dbReference type="HOGENOM" id="CLU_021114_1_2_9"/>